<gene>
    <name evidence="2" type="ORF">FO440_22245</name>
</gene>
<dbReference type="Proteomes" id="UP000318733">
    <property type="component" value="Unassembled WGS sequence"/>
</dbReference>
<comment type="caution">
    <text evidence="2">The sequence shown here is derived from an EMBL/GenBank/DDBJ whole genome shotgun (WGS) entry which is preliminary data.</text>
</comment>
<dbReference type="RefSeq" id="WP_144250519.1">
    <property type="nucleotide sequence ID" value="NZ_VLPK01000006.1"/>
</dbReference>
<organism evidence="2 3">
    <name type="scientific">Mucilaginibacter corticis</name>
    <dbReference type="NCBI Taxonomy" id="2597670"/>
    <lineage>
        <taxon>Bacteria</taxon>
        <taxon>Pseudomonadati</taxon>
        <taxon>Bacteroidota</taxon>
        <taxon>Sphingobacteriia</taxon>
        <taxon>Sphingobacteriales</taxon>
        <taxon>Sphingobacteriaceae</taxon>
        <taxon>Mucilaginibacter</taxon>
    </lineage>
</organism>
<evidence type="ECO:0000256" key="1">
    <source>
        <dbReference type="SAM" id="Phobius"/>
    </source>
</evidence>
<dbReference type="EMBL" id="VLPK01000006">
    <property type="protein sequence ID" value="TSJ36552.1"/>
    <property type="molecule type" value="Genomic_DNA"/>
</dbReference>
<sequence length="203" mass="23363">MKKQAQDGFFWPSFTDLMTSLFFIMLVLYVLTFIKMKIQQEVTEQQLNKIKQITAAVKALDTNYFRYDPVFKRYQLTRNIHYSSQAAVISPVDTTYLVNAGMSISKLLVHLHQLTGTEDTRYIVIVEGMSSKDQYIKNFQLSYDRAQSIRVLWIRHHIKFDPAICELQISGSGIGGVGRDPDENKNQRILIQILPKIGDVAKL</sequence>
<proteinExistence type="predicted"/>
<reference evidence="2 3" key="1">
    <citation type="submission" date="2019-07" db="EMBL/GenBank/DDBJ databases">
        <authorList>
            <person name="Huq M.A."/>
        </authorList>
    </citation>
    <scope>NUCLEOTIDE SEQUENCE [LARGE SCALE GENOMIC DNA]</scope>
    <source>
        <strain evidence="2 3">MAH-19</strain>
    </source>
</reference>
<dbReference type="OrthoDB" id="1036975at2"/>
<dbReference type="Gene3D" id="3.30.1330.60">
    <property type="entry name" value="OmpA-like domain"/>
    <property type="match status" value="1"/>
</dbReference>
<name>A0A556M9I1_9SPHI</name>
<dbReference type="InterPro" id="IPR036737">
    <property type="entry name" value="OmpA-like_sf"/>
</dbReference>
<keyword evidence="1" id="KW-0472">Membrane</keyword>
<evidence type="ECO:0000313" key="3">
    <source>
        <dbReference type="Proteomes" id="UP000318733"/>
    </source>
</evidence>
<keyword evidence="3" id="KW-1185">Reference proteome</keyword>
<dbReference type="AlphaFoldDB" id="A0A556M9I1"/>
<protein>
    <submittedName>
        <fullName evidence="2">OmpA family protein</fullName>
    </submittedName>
</protein>
<accession>A0A556M9I1</accession>
<keyword evidence="1" id="KW-0812">Transmembrane</keyword>
<feature type="transmembrane region" description="Helical" evidence="1">
    <location>
        <begin position="17"/>
        <end position="34"/>
    </location>
</feature>
<evidence type="ECO:0000313" key="2">
    <source>
        <dbReference type="EMBL" id="TSJ36552.1"/>
    </source>
</evidence>
<keyword evidence="1" id="KW-1133">Transmembrane helix</keyword>